<dbReference type="EMBL" id="LAZL01000018">
    <property type="protein sequence ID" value="KMT64894.1"/>
    <property type="molecule type" value="Genomic_DNA"/>
</dbReference>
<organism evidence="1 2">
    <name type="scientific">Catenovulum maritimum</name>
    <dbReference type="NCBI Taxonomy" id="1513271"/>
    <lineage>
        <taxon>Bacteria</taxon>
        <taxon>Pseudomonadati</taxon>
        <taxon>Pseudomonadota</taxon>
        <taxon>Gammaproteobacteria</taxon>
        <taxon>Alteromonadales</taxon>
        <taxon>Alteromonadaceae</taxon>
        <taxon>Catenovulum</taxon>
    </lineage>
</organism>
<dbReference type="Pfam" id="PF09826">
    <property type="entry name" value="Beta_propel"/>
    <property type="match status" value="1"/>
</dbReference>
<proteinExistence type="predicted"/>
<dbReference type="PATRIC" id="fig|1513271.3.peg.2411"/>
<protein>
    <recommendedName>
        <fullName evidence="3">Beta-propeller domain-containing protein</fullName>
    </recommendedName>
</protein>
<gene>
    <name evidence="1" type="ORF">XM47_11835</name>
</gene>
<dbReference type="InterPro" id="IPR019198">
    <property type="entry name" value="Beta_propeller_containing"/>
</dbReference>
<accession>A0A0J8GUA6</accession>
<keyword evidence="2" id="KW-1185">Reference proteome</keyword>
<name>A0A0J8GUA6_9ALTE</name>
<dbReference type="RefSeq" id="WP_048692733.1">
    <property type="nucleotide sequence ID" value="NZ_KQ130492.1"/>
</dbReference>
<evidence type="ECO:0008006" key="3">
    <source>
        <dbReference type="Google" id="ProtNLM"/>
    </source>
</evidence>
<dbReference type="AlphaFoldDB" id="A0A0J8GUA6"/>
<dbReference type="Proteomes" id="UP000037600">
    <property type="component" value="Unassembled WGS sequence"/>
</dbReference>
<reference evidence="1 2" key="1">
    <citation type="submission" date="2015-04" db="EMBL/GenBank/DDBJ databases">
        <title>Draft Genome Sequence of the Novel Agar-Digesting Marine Bacterium Q1.</title>
        <authorList>
            <person name="Li Y."/>
            <person name="Li D."/>
            <person name="Chen G."/>
            <person name="Du Z."/>
        </authorList>
    </citation>
    <scope>NUCLEOTIDE SEQUENCE [LARGE SCALE GENOMIC DNA]</scope>
    <source>
        <strain evidence="1 2">Q1</strain>
    </source>
</reference>
<evidence type="ECO:0000313" key="2">
    <source>
        <dbReference type="Proteomes" id="UP000037600"/>
    </source>
</evidence>
<dbReference type="STRING" id="1513271.XM47_11835"/>
<sequence length="688" mass="77281">MKLIPLITLLGYTSLIGLTACNGSSVSVDDTETQITKVPDLNPSELSFTALRPSNNNEFLTYLKNGVYINASSQYYKNYAPEMVADAASDNASGGFSQTITQEAGVDEADRVKYDGNIFYIAANRYSNFVFSDDLNPATENQTVANSHIRVMQREADKSLTELSKIELGSSETNSSIKGLYLADNKLSVLSEQYNYYQYIDLAIDVWRRQQQRFNFSLFDVTTPSIPSSQVSYEIEGYMISSRRIDNKLFIISSFSPNVDNLVFAQTQDEELENYKKVLSLQESDLMPSYTNQDGETKLLVSSDNCYLPADASDKDGYDAIVTLTSINLDNPAEVNSVCVNSHIQGIYASDSSIYMYGSDYNQKSFIHQFNVSSQDIDYIASTELTGHFGWNQTNLRFSEYNGYLRVVTSLRNNNENDRLEHKLHILKANTATKNLDLIANLPNETETDPIGKPNEDIYAVRYYGDKAYIVTFERIDPLYVIDLSDETAPKIVGELEIPGFSSYLHPISDKLIFAIGQEIDQNRFLREPTPDNISIAPPTQEGAKVVLFDVSDPQNPTEIGKKIFPNGYTPAEYNYHALTYLKISDDEHRFALPIQTWGVTQTADTGVWRETTELALFEVKTQDSSTALNHKSSVQPALDGNAYIGSYEDRAILHKDDSLSLDSIFYLHGNQFWHATWDDPSVTNGPY</sequence>
<dbReference type="PROSITE" id="PS51257">
    <property type="entry name" value="PROKAR_LIPOPROTEIN"/>
    <property type="match status" value="1"/>
</dbReference>
<comment type="caution">
    <text evidence="1">The sequence shown here is derived from an EMBL/GenBank/DDBJ whole genome shotgun (WGS) entry which is preliminary data.</text>
</comment>
<evidence type="ECO:0000313" key="1">
    <source>
        <dbReference type="EMBL" id="KMT64894.1"/>
    </source>
</evidence>
<dbReference type="OrthoDB" id="9778998at2"/>